<keyword evidence="3" id="KW-1185">Reference proteome</keyword>
<dbReference type="AlphaFoldDB" id="A0A4C1WLP2"/>
<sequence length="424" mass="46993">MHHEVGHKASRVRFTRGRRGSRIRGRRARRPLAQRPRPPLRCAGLLKRKCGAGVYKSGCGFILYRLICSDADVFRRDKPLRTAVVYGAAVSSPVGRHMKERAGTGPHAHLSTGVSSPFIILYRDSCIAALYVKIINFSSSATKVINSAVPAPLSREHSHIHRRNVDFHMSVTFSYVLPRRRDVCNHSDAPRCASGEIYFLRRVSQRLAIARVTSALNPSSRGLRPLRDELRHGRAPPAGYATAPSFCDGRRSRGLRRKPTVLISHPGDPLFYRGLRNPPAEARRPGRARWTSLILREISFVGASTVRLPTCHTPCAVAAEYAFYRRRRRRLFDVARGVRGGATRTGCKTSGDRAFFARRVGEIVATPQLDGRAFADPALESRPRAGFDASGNVATVHNGDRWDRGHEAVSRSLRELSFGVASGP</sequence>
<dbReference type="EMBL" id="BGZK01000592">
    <property type="protein sequence ID" value="GBP51933.1"/>
    <property type="molecule type" value="Genomic_DNA"/>
</dbReference>
<organism evidence="2 3">
    <name type="scientific">Eumeta variegata</name>
    <name type="common">Bagworm moth</name>
    <name type="synonym">Eumeta japonica</name>
    <dbReference type="NCBI Taxonomy" id="151549"/>
    <lineage>
        <taxon>Eukaryota</taxon>
        <taxon>Metazoa</taxon>
        <taxon>Ecdysozoa</taxon>
        <taxon>Arthropoda</taxon>
        <taxon>Hexapoda</taxon>
        <taxon>Insecta</taxon>
        <taxon>Pterygota</taxon>
        <taxon>Neoptera</taxon>
        <taxon>Endopterygota</taxon>
        <taxon>Lepidoptera</taxon>
        <taxon>Glossata</taxon>
        <taxon>Ditrysia</taxon>
        <taxon>Tineoidea</taxon>
        <taxon>Psychidae</taxon>
        <taxon>Oiketicinae</taxon>
        <taxon>Eumeta</taxon>
    </lineage>
</organism>
<feature type="region of interest" description="Disordered" evidence="1">
    <location>
        <begin position="1"/>
        <end position="36"/>
    </location>
</feature>
<comment type="caution">
    <text evidence="2">The sequence shown here is derived from an EMBL/GenBank/DDBJ whole genome shotgun (WGS) entry which is preliminary data.</text>
</comment>
<reference evidence="2 3" key="1">
    <citation type="journal article" date="2019" name="Commun. Biol.">
        <title>The bagworm genome reveals a unique fibroin gene that provides high tensile strength.</title>
        <authorList>
            <person name="Kono N."/>
            <person name="Nakamura H."/>
            <person name="Ohtoshi R."/>
            <person name="Tomita M."/>
            <person name="Numata K."/>
            <person name="Arakawa K."/>
        </authorList>
    </citation>
    <scope>NUCLEOTIDE SEQUENCE [LARGE SCALE GENOMIC DNA]</scope>
</reference>
<dbReference type="Proteomes" id="UP000299102">
    <property type="component" value="Unassembled WGS sequence"/>
</dbReference>
<name>A0A4C1WLP2_EUMVA</name>
<gene>
    <name evidence="2" type="ORF">EVAR_80028_1</name>
</gene>
<accession>A0A4C1WLP2</accession>
<feature type="compositionally biased region" description="Basic residues" evidence="1">
    <location>
        <begin position="8"/>
        <end position="32"/>
    </location>
</feature>
<evidence type="ECO:0000256" key="1">
    <source>
        <dbReference type="SAM" id="MobiDB-lite"/>
    </source>
</evidence>
<evidence type="ECO:0000313" key="3">
    <source>
        <dbReference type="Proteomes" id="UP000299102"/>
    </source>
</evidence>
<protein>
    <submittedName>
        <fullName evidence="2">Uncharacterized protein</fullName>
    </submittedName>
</protein>
<evidence type="ECO:0000313" key="2">
    <source>
        <dbReference type="EMBL" id="GBP51933.1"/>
    </source>
</evidence>
<proteinExistence type="predicted"/>